<evidence type="ECO:0000313" key="3">
    <source>
        <dbReference type="EMBL" id="MDI5967084.1"/>
    </source>
</evidence>
<comment type="caution">
    <text evidence="4">The sequence shown here is derived from an EMBL/GenBank/DDBJ whole genome shotgun (WGS) entry which is preliminary data.</text>
</comment>
<feature type="compositionally biased region" description="Basic residues" evidence="1">
    <location>
        <begin position="121"/>
        <end position="136"/>
    </location>
</feature>
<keyword evidence="5" id="KW-1185">Reference proteome</keyword>
<accession>A0AA90H9M8</accession>
<keyword evidence="2" id="KW-1133">Transmembrane helix</keyword>
<organism evidence="4">
    <name type="scientific">Streptantibioticus silvisoli</name>
    <dbReference type="NCBI Taxonomy" id="2705255"/>
    <lineage>
        <taxon>Bacteria</taxon>
        <taxon>Bacillati</taxon>
        <taxon>Actinomycetota</taxon>
        <taxon>Actinomycetes</taxon>
        <taxon>Kitasatosporales</taxon>
        <taxon>Streptomycetaceae</taxon>
        <taxon>Streptantibioticus</taxon>
    </lineage>
</organism>
<feature type="compositionally biased region" description="Basic and acidic residues" evidence="1">
    <location>
        <begin position="83"/>
        <end position="104"/>
    </location>
</feature>
<feature type="transmembrane region" description="Helical" evidence="2">
    <location>
        <begin position="45"/>
        <end position="73"/>
    </location>
</feature>
<dbReference type="EMBL" id="JAAGKO020000071">
    <property type="protein sequence ID" value="MDI5967084.1"/>
    <property type="molecule type" value="Genomic_DNA"/>
</dbReference>
<dbReference type="EMBL" id="JABXJJ020000051">
    <property type="protein sequence ID" value="MDI5973735.1"/>
    <property type="molecule type" value="Genomic_DNA"/>
</dbReference>
<name>A0AA90H9M8_9ACTN</name>
<dbReference type="RefSeq" id="WP_271315828.1">
    <property type="nucleotide sequence ID" value="NZ_JAAGKO020000071.1"/>
</dbReference>
<proteinExistence type="predicted"/>
<evidence type="ECO:0000313" key="4">
    <source>
        <dbReference type="EMBL" id="MDI5973735.1"/>
    </source>
</evidence>
<keyword evidence="2" id="KW-0472">Membrane</keyword>
<sequence>MLIIGLLLIAATAVFSALLIAFNLSGGPNYAVSMFGSHPFTISVLGAFLGGLALALIFGLGLWLMLGGAALLARRRRKHLAARHEARDAVAERDDMRGQLDDARGTSATDPSREGATRRPGPTRHRGSHRLHLPGH</sequence>
<dbReference type="Proteomes" id="UP001156398">
    <property type="component" value="Unassembled WGS sequence"/>
</dbReference>
<evidence type="ECO:0000313" key="5">
    <source>
        <dbReference type="Proteomes" id="UP001156398"/>
    </source>
</evidence>
<feature type="region of interest" description="Disordered" evidence="1">
    <location>
        <begin position="83"/>
        <end position="136"/>
    </location>
</feature>
<gene>
    <name evidence="3" type="ORF">POF43_030895</name>
    <name evidence="4" type="ORF">POF50_031095</name>
</gene>
<evidence type="ECO:0000256" key="1">
    <source>
        <dbReference type="SAM" id="MobiDB-lite"/>
    </source>
</evidence>
<evidence type="ECO:0000256" key="2">
    <source>
        <dbReference type="SAM" id="Phobius"/>
    </source>
</evidence>
<reference evidence="4 5" key="1">
    <citation type="submission" date="2023-05" db="EMBL/GenBank/DDBJ databases">
        <title>Streptantibioticus silvisoli sp. nov., acidotolerant actinomycetes 1 from pine litter.</title>
        <authorList>
            <person name="Swiecimska M."/>
            <person name="Golinska P."/>
            <person name="Sangal V."/>
            <person name="Wachnowicz B."/>
            <person name="Goodfellow M."/>
        </authorList>
    </citation>
    <scope>NUCLEOTIDE SEQUENCE</scope>
    <source>
        <strain evidence="4">SL13</strain>
        <strain evidence="3 5">SL54</strain>
    </source>
</reference>
<protein>
    <recommendedName>
        <fullName evidence="6">LapA family protein</fullName>
    </recommendedName>
</protein>
<keyword evidence="2" id="KW-0812">Transmembrane</keyword>
<dbReference type="AlphaFoldDB" id="A0AA90H9M8"/>
<evidence type="ECO:0008006" key="6">
    <source>
        <dbReference type="Google" id="ProtNLM"/>
    </source>
</evidence>